<protein>
    <submittedName>
        <fullName evidence="2">DUF2946 domain-containing protein</fullName>
    </submittedName>
</protein>
<feature type="chain" id="PRO_5030912119" evidence="1">
    <location>
        <begin position="34"/>
        <end position="132"/>
    </location>
</feature>
<keyword evidence="3" id="KW-1185">Reference proteome</keyword>
<sequence>MKLTTLTRQLTAWIACLAILMAALAPAISQAVAAQEVANAGWTEVCSSTGARMVKMAPDQNPASTSPAEHGFHFKHCAFCCTHAGAPGLPPSAGFIVPILNDRLALPSLYYQSPRPLFIWAAAHSRAPPAIS</sequence>
<accession>A0A7W2EEC4</accession>
<dbReference type="EMBL" id="JACEZS010000001">
    <property type="protein sequence ID" value="MBA5604227.1"/>
    <property type="molecule type" value="Genomic_DNA"/>
</dbReference>
<keyword evidence="1" id="KW-0732">Signal</keyword>
<name>A0A7W2EEC4_9BURK</name>
<dbReference type="AlphaFoldDB" id="A0A7W2EEC4"/>
<dbReference type="Pfam" id="PF11162">
    <property type="entry name" value="DUF2946"/>
    <property type="match status" value="1"/>
</dbReference>
<evidence type="ECO:0000313" key="3">
    <source>
        <dbReference type="Proteomes" id="UP000566711"/>
    </source>
</evidence>
<feature type="signal peptide" evidence="1">
    <location>
        <begin position="1"/>
        <end position="33"/>
    </location>
</feature>
<proteinExistence type="predicted"/>
<gene>
    <name evidence="2" type="ORF">H3H36_02480</name>
</gene>
<dbReference type="Proteomes" id="UP000566711">
    <property type="component" value="Unassembled WGS sequence"/>
</dbReference>
<evidence type="ECO:0000256" key="1">
    <source>
        <dbReference type="SAM" id="SignalP"/>
    </source>
</evidence>
<dbReference type="InterPro" id="IPR021333">
    <property type="entry name" value="DUF2946"/>
</dbReference>
<dbReference type="RefSeq" id="WP_182213588.1">
    <property type="nucleotide sequence ID" value="NZ_JACEZS010000001.1"/>
</dbReference>
<evidence type="ECO:0000313" key="2">
    <source>
        <dbReference type="EMBL" id="MBA5604227.1"/>
    </source>
</evidence>
<organism evidence="2 3">
    <name type="scientific">Rugamonas fusca</name>
    <dbReference type="NCBI Taxonomy" id="2758568"/>
    <lineage>
        <taxon>Bacteria</taxon>
        <taxon>Pseudomonadati</taxon>
        <taxon>Pseudomonadota</taxon>
        <taxon>Betaproteobacteria</taxon>
        <taxon>Burkholderiales</taxon>
        <taxon>Oxalobacteraceae</taxon>
        <taxon>Telluria group</taxon>
        <taxon>Rugamonas</taxon>
    </lineage>
</organism>
<reference evidence="2 3" key="1">
    <citation type="submission" date="2020-07" db="EMBL/GenBank/DDBJ databases">
        <title>Novel species isolated from subtropical streams in China.</title>
        <authorList>
            <person name="Lu H."/>
        </authorList>
    </citation>
    <scope>NUCLEOTIDE SEQUENCE [LARGE SCALE GENOMIC DNA]</scope>
    <source>
        <strain evidence="2 3">FT3S</strain>
    </source>
</reference>
<comment type="caution">
    <text evidence="2">The sequence shown here is derived from an EMBL/GenBank/DDBJ whole genome shotgun (WGS) entry which is preliminary data.</text>
</comment>